<dbReference type="AlphaFoldDB" id="A0A9Q9IRB8"/>
<organism evidence="4 5">
    <name type="scientific">Dactylosporangium aurantiacum</name>
    <dbReference type="NCBI Taxonomy" id="35754"/>
    <lineage>
        <taxon>Bacteria</taxon>
        <taxon>Bacillati</taxon>
        <taxon>Actinomycetota</taxon>
        <taxon>Actinomycetes</taxon>
        <taxon>Micromonosporales</taxon>
        <taxon>Micromonosporaceae</taxon>
        <taxon>Dactylosporangium</taxon>
    </lineage>
</organism>
<dbReference type="InterPro" id="IPR003736">
    <property type="entry name" value="PAAI_dom"/>
</dbReference>
<feature type="domain" description="Thioesterase" evidence="3">
    <location>
        <begin position="50"/>
        <end position="125"/>
    </location>
</feature>
<dbReference type="FunFam" id="3.10.129.10:FF:000022">
    <property type="entry name" value="Phenylacetic acid degradation protein"/>
    <property type="match status" value="1"/>
</dbReference>
<reference evidence="4" key="1">
    <citation type="submission" date="2021-04" db="EMBL/GenBank/DDBJ databases">
        <title>Dactylosporangium aurantiacum NRRL B-8018 full assembly.</title>
        <authorList>
            <person name="Hartkoorn R.C."/>
            <person name="Beaudoing E."/>
            <person name="Hot D."/>
        </authorList>
    </citation>
    <scope>NUCLEOTIDE SEQUENCE</scope>
    <source>
        <strain evidence="4">NRRL B-8018</strain>
    </source>
</reference>
<sequence length="152" mass="16215">MDPDELARRCARALWDRDVASRAMGMRLRDVAAGRATLAMAVRDDMANGHGLCHGGHIATLADSAFAVACNTYDEVTVAAGFDITFVAPARPGDELVATATERVRHGRSGLYDVTVRAADGTVVAEFRGRSRRLGQPILTPAEAERSVSCES</sequence>
<gene>
    <name evidence="4" type="primary">paaI</name>
    <name evidence="4" type="ORF">Daura_20800</name>
</gene>
<dbReference type="OrthoDB" id="32575at2"/>
<evidence type="ECO:0000313" key="4">
    <source>
        <dbReference type="EMBL" id="UWZ58402.1"/>
    </source>
</evidence>
<dbReference type="InterPro" id="IPR052723">
    <property type="entry name" value="Acyl-CoA_thioesterase_PaaI"/>
</dbReference>
<evidence type="ECO:0000256" key="1">
    <source>
        <dbReference type="ARBA" id="ARBA00008324"/>
    </source>
</evidence>
<evidence type="ECO:0000256" key="2">
    <source>
        <dbReference type="ARBA" id="ARBA00022801"/>
    </source>
</evidence>
<evidence type="ECO:0000259" key="3">
    <source>
        <dbReference type="Pfam" id="PF03061"/>
    </source>
</evidence>
<proteinExistence type="inferred from homology"/>
<dbReference type="CDD" id="cd03443">
    <property type="entry name" value="PaaI_thioesterase"/>
    <property type="match status" value="1"/>
</dbReference>
<dbReference type="Pfam" id="PF03061">
    <property type="entry name" value="4HBT"/>
    <property type="match status" value="1"/>
</dbReference>
<dbReference type="PANTHER" id="PTHR42856:SF1">
    <property type="entry name" value="ACYL-COENZYME A THIOESTERASE PAAI"/>
    <property type="match status" value="1"/>
</dbReference>
<keyword evidence="5" id="KW-1185">Reference proteome</keyword>
<dbReference type="RefSeq" id="WP_033365257.1">
    <property type="nucleotide sequence ID" value="NZ_CP073767.1"/>
</dbReference>
<evidence type="ECO:0000313" key="5">
    <source>
        <dbReference type="Proteomes" id="UP001058003"/>
    </source>
</evidence>
<name>A0A9Q9IRB8_9ACTN</name>
<keyword evidence="2 4" id="KW-0378">Hydrolase</keyword>
<dbReference type="SUPFAM" id="SSF54637">
    <property type="entry name" value="Thioesterase/thiol ester dehydrase-isomerase"/>
    <property type="match status" value="1"/>
</dbReference>
<protein>
    <submittedName>
        <fullName evidence="4">Hydroxyphenylacetyl-CoA thioesterase PaaI</fullName>
        <ecNumber evidence="4">3.1.2.-</ecNumber>
    </submittedName>
</protein>
<dbReference type="PANTHER" id="PTHR42856">
    <property type="entry name" value="ACYL-COENZYME A THIOESTERASE PAAI"/>
    <property type="match status" value="1"/>
</dbReference>
<dbReference type="Proteomes" id="UP001058003">
    <property type="component" value="Chromosome"/>
</dbReference>
<dbReference type="InterPro" id="IPR029069">
    <property type="entry name" value="HotDog_dom_sf"/>
</dbReference>
<accession>A0A9Q9IRB8</accession>
<dbReference type="EMBL" id="CP073767">
    <property type="protein sequence ID" value="UWZ58402.1"/>
    <property type="molecule type" value="Genomic_DNA"/>
</dbReference>
<dbReference type="KEGG" id="daur:Daura_20800"/>
<dbReference type="InterPro" id="IPR006683">
    <property type="entry name" value="Thioestr_dom"/>
</dbReference>
<dbReference type="Gene3D" id="3.10.129.10">
    <property type="entry name" value="Hotdog Thioesterase"/>
    <property type="match status" value="1"/>
</dbReference>
<comment type="similarity">
    <text evidence="1">Belongs to the thioesterase PaaI family.</text>
</comment>
<dbReference type="InterPro" id="IPR011973">
    <property type="entry name" value="PaaD"/>
</dbReference>
<dbReference type="NCBIfam" id="TIGR02286">
    <property type="entry name" value="PaaD"/>
    <property type="match status" value="1"/>
</dbReference>
<dbReference type="GO" id="GO:0016289">
    <property type="term" value="F:acyl-CoA hydrolase activity"/>
    <property type="evidence" value="ECO:0007669"/>
    <property type="project" value="TreeGrafter"/>
</dbReference>
<dbReference type="EC" id="3.1.2.-" evidence="4"/>
<dbReference type="NCBIfam" id="TIGR00369">
    <property type="entry name" value="unchar_dom_1"/>
    <property type="match status" value="1"/>
</dbReference>